<name>V9P2S0_9MAXI</name>
<dbReference type="GO" id="GO:0042026">
    <property type="term" value="P:protein refolding"/>
    <property type="evidence" value="ECO:0007669"/>
    <property type="project" value="TreeGrafter"/>
</dbReference>
<dbReference type="PRINTS" id="PR00299">
    <property type="entry name" value="ACRYSTALLIN"/>
</dbReference>
<feature type="domain" description="SHSP" evidence="5">
    <location>
        <begin position="167"/>
        <end position="273"/>
    </location>
</feature>
<dbReference type="Gene3D" id="2.60.40.790">
    <property type="match status" value="1"/>
</dbReference>
<evidence type="ECO:0000256" key="2">
    <source>
        <dbReference type="PROSITE-ProRule" id="PRU00285"/>
    </source>
</evidence>
<dbReference type="GO" id="GO:0005737">
    <property type="term" value="C:cytoplasm"/>
    <property type="evidence" value="ECO:0007669"/>
    <property type="project" value="TreeGrafter"/>
</dbReference>
<dbReference type="GO" id="GO:0051082">
    <property type="term" value="F:unfolded protein binding"/>
    <property type="evidence" value="ECO:0007669"/>
    <property type="project" value="TreeGrafter"/>
</dbReference>
<evidence type="ECO:0000256" key="4">
    <source>
        <dbReference type="SAM" id="MobiDB-lite"/>
    </source>
</evidence>
<feature type="compositionally biased region" description="Basic and acidic residues" evidence="4">
    <location>
        <begin position="71"/>
        <end position="128"/>
    </location>
</feature>
<feature type="region of interest" description="Disordered" evidence="4">
    <location>
        <begin position="71"/>
        <end position="134"/>
    </location>
</feature>
<comment type="similarity">
    <text evidence="2 3">Belongs to the small heat shock protein (HSP20) family.</text>
</comment>
<protein>
    <submittedName>
        <fullName evidence="6">Heat shock protein beta-1</fullName>
    </submittedName>
</protein>
<evidence type="ECO:0000256" key="1">
    <source>
        <dbReference type="ARBA" id="ARBA00023016"/>
    </source>
</evidence>
<evidence type="ECO:0000256" key="3">
    <source>
        <dbReference type="RuleBase" id="RU003616"/>
    </source>
</evidence>
<evidence type="ECO:0000313" key="6">
    <source>
        <dbReference type="EMBL" id="AGT28485.1"/>
    </source>
</evidence>
<reference evidence="6" key="1">
    <citation type="submission" date="2012-09" db="EMBL/GenBank/DDBJ databases">
        <title>cDNA information of Pseudodiaptomus annandalei under Ni stress.</title>
        <authorList>
            <person name="Jiang J.-L."/>
            <person name="Mao M.-G."/>
            <person name="Wang G.-Z."/>
            <person name="Li S.-J."/>
        </authorList>
    </citation>
    <scope>NUCLEOTIDE SEQUENCE</scope>
</reference>
<dbReference type="CDD" id="cd06526">
    <property type="entry name" value="metazoan_ACD"/>
    <property type="match status" value="1"/>
</dbReference>
<dbReference type="InterPro" id="IPR008978">
    <property type="entry name" value="HSP20-like_chaperone"/>
</dbReference>
<dbReference type="PROSITE" id="PS01031">
    <property type="entry name" value="SHSP"/>
    <property type="match status" value="1"/>
</dbReference>
<dbReference type="GO" id="GO:0009408">
    <property type="term" value="P:response to heat"/>
    <property type="evidence" value="ECO:0007669"/>
    <property type="project" value="TreeGrafter"/>
</dbReference>
<keyword evidence="1 6" id="KW-0346">Stress response</keyword>
<dbReference type="EMBL" id="JX624125">
    <property type="protein sequence ID" value="AGT28485.1"/>
    <property type="molecule type" value="mRNA"/>
</dbReference>
<evidence type="ECO:0000259" key="5">
    <source>
        <dbReference type="PROSITE" id="PS01031"/>
    </source>
</evidence>
<dbReference type="SUPFAM" id="SSF49764">
    <property type="entry name" value="HSP20-like chaperones"/>
    <property type="match status" value="1"/>
</dbReference>
<dbReference type="AlphaFoldDB" id="V9P2S0"/>
<accession>V9P2S0</accession>
<sequence>MADETRVPMTVRDFFFDDPFFKSSWDDFEKVREMMFEESRDMWKKFEEEFREMACMTNNIMLDPVFAIDNKSEESRKRESSETRKSLTHKMESMRSSSERRSSLSRSENKERQSSEREISRKSSDREVATNNRALNRQDSLARWENGWMFPRRWMLPSLSKGFGDLELFKDKDTQVIRIKDDNNKFEVGLDTSEYRPDELKVSVNSGEVKVEGKHEEKTEKGNRMVMRQFSRRYSLPKGVRPEDVTSNLSSDGVLVVTASKSNPAVEVKINQN</sequence>
<organism evidence="6">
    <name type="scientific">Pseudodiaptomus annandalei</name>
    <dbReference type="NCBI Taxonomy" id="298510"/>
    <lineage>
        <taxon>Eukaryota</taxon>
        <taxon>Metazoa</taxon>
        <taxon>Ecdysozoa</taxon>
        <taxon>Arthropoda</taxon>
        <taxon>Crustacea</taxon>
        <taxon>Multicrustacea</taxon>
        <taxon>Hexanauplia</taxon>
        <taxon>Copepoda</taxon>
        <taxon>Calanoida</taxon>
        <taxon>Pseudodiaptomidae</taxon>
        <taxon>Pseudodiaptomus</taxon>
    </lineage>
</organism>
<dbReference type="PANTHER" id="PTHR45640:SF13">
    <property type="entry name" value="HEAT SHOCK PROTEIN 22-RELATED"/>
    <property type="match status" value="1"/>
</dbReference>
<dbReference type="GO" id="GO:0005634">
    <property type="term" value="C:nucleus"/>
    <property type="evidence" value="ECO:0007669"/>
    <property type="project" value="TreeGrafter"/>
</dbReference>
<dbReference type="InterPro" id="IPR002068">
    <property type="entry name" value="A-crystallin/Hsp20_dom"/>
</dbReference>
<dbReference type="PANTHER" id="PTHR45640">
    <property type="entry name" value="HEAT SHOCK PROTEIN HSP-12.2-RELATED"/>
    <property type="match status" value="1"/>
</dbReference>
<proteinExistence type="evidence at transcript level"/>
<dbReference type="InterPro" id="IPR001436">
    <property type="entry name" value="Alpha-crystallin/sHSP_animal"/>
</dbReference>
<dbReference type="Pfam" id="PF00011">
    <property type="entry name" value="HSP20"/>
    <property type="match status" value="1"/>
</dbReference>